<evidence type="ECO:0000256" key="4">
    <source>
        <dbReference type="ARBA" id="ARBA00022884"/>
    </source>
</evidence>
<keyword evidence="5 6" id="KW-0342">GTP-binding</keyword>
<sequence length="294" mass="33706">MKKVCVVGIIGRPNVGKSTLMNNILGQELAIVSPIIQTTRNNIRGIYNDKEYQIVFVDTPGVHKANALFNQRLNQQSFNMLNEVDAILFLTPANEVTGLGDRFIIKKINSSEIENKLAIITKIDLVDDKNRLDQKAEDLKDLGFKDIFGAGLNLPNTYADIINHLKTFAYEGEPFYEDEEQYGDVDLRFMAQEFIREAALQWLTKDLPHSIAVKIDDFIEEENKPYNIFATIYVKRESQKGILIGKGASMIKNISMYSRKKMEKVFGHKVYLIIRVKVSENWTEKEEEMKKLGY</sequence>
<dbReference type="InterPro" id="IPR009019">
    <property type="entry name" value="KH_sf_prok-type"/>
</dbReference>
<gene>
    <name evidence="6" type="primary">era</name>
    <name evidence="11" type="ORF">JN00_0438</name>
</gene>
<evidence type="ECO:0000259" key="9">
    <source>
        <dbReference type="PROSITE" id="PS50823"/>
    </source>
</evidence>
<evidence type="ECO:0000256" key="5">
    <source>
        <dbReference type="ARBA" id="ARBA00023134"/>
    </source>
</evidence>
<dbReference type="InterPro" id="IPR004044">
    <property type="entry name" value="KH_dom_type_2"/>
</dbReference>
<evidence type="ECO:0000256" key="6">
    <source>
        <dbReference type="HAMAP-Rule" id="MF_00367"/>
    </source>
</evidence>
<dbReference type="NCBIfam" id="TIGR00231">
    <property type="entry name" value="small_GTP"/>
    <property type="match status" value="1"/>
</dbReference>
<keyword evidence="6" id="KW-0963">Cytoplasm</keyword>
<dbReference type="PANTHER" id="PTHR42698">
    <property type="entry name" value="GTPASE ERA"/>
    <property type="match status" value="1"/>
</dbReference>
<dbReference type="GO" id="GO:0070181">
    <property type="term" value="F:small ribosomal subunit rRNA binding"/>
    <property type="evidence" value="ECO:0007669"/>
    <property type="project" value="UniProtKB-UniRule"/>
</dbReference>
<dbReference type="EMBL" id="REFI01000008">
    <property type="protein sequence ID" value="RMA77587.1"/>
    <property type="molecule type" value="Genomic_DNA"/>
</dbReference>
<dbReference type="NCBIfam" id="NF000908">
    <property type="entry name" value="PRK00089.1"/>
    <property type="match status" value="1"/>
</dbReference>
<comment type="caution">
    <text evidence="11">The sequence shown here is derived from an EMBL/GenBank/DDBJ whole genome shotgun (WGS) entry which is preliminary data.</text>
</comment>
<protein>
    <recommendedName>
        <fullName evidence="2 6">GTPase Era</fullName>
    </recommendedName>
</protein>
<keyword evidence="6" id="KW-0690">Ribosome biogenesis</keyword>
<evidence type="ECO:0000256" key="7">
    <source>
        <dbReference type="PROSITE-ProRule" id="PRU01050"/>
    </source>
</evidence>
<accession>A0A3L9ZYZ2</accession>
<dbReference type="PROSITE" id="PS51713">
    <property type="entry name" value="G_ERA"/>
    <property type="match status" value="1"/>
</dbReference>
<proteinExistence type="inferred from homology"/>
<dbReference type="OrthoDB" id="9805918at2"/>
<dbReference type="InterPro" id="IPR015946">
    <property type="entry name" value="KH_dom-like_a/b"/>
</dbReference>
<comment type="function">
    <text evidence="6">An essential GTPase that binds both GDP and GTP, with rapid nucleotide exchange. Plays a role in 16S rRNA processing and 30S ribosomal subunit biogenesis and possibly also in cell cycle regulation and energy metabolism.</text>
</comment>
<feature type="domain" description="Era-type G" evidence="10">
    <location>
        <begin position="3"/>
        <end position="171"/>
    </location>
</feature>
<feature type="region of interest" description="G4" evidence="7">
    <location>
        <begin position="121"/>
        <end position="124"/>
    </location>
</feature>
<dbReference type="AlphaFoldDB" id="A0A3L9ZYZ2"/>
<dbReference type="GO" id="GO:0000028">
    <property type="term" value="P:ribosomal small subunit assembly"/>
    <property type="evidence" value="ECO:0007669"/>
    <property type="project" value="TreeGrafter"/>
</dbReference>
<dbReference type="PANTHER" id="PTHR42698:SF1">
    <property type="entry name" value="GTPASE ERA, MITOCHONDRIAL"/>
    <property type="match status" value="1"/>
</dbReference>
<keyword evidence="6" id="KW-0472">Membrane</keyword>
<feature type="binding site" evidence="6">
    <location>
        <begin position="11"/>
        <end position="18"/>
    </location>
    <ligand>
        <name>GTP</name>
        <dbReference type="ChEBI" id="CHEBI:37565"/>
    </ligand>
</feature>
<dbReference type="GO" id="GO:0005886">
    <property type="term" value="C:plasma membrane"/>
    <property type="evidence" value="ECO:0007669"/>
    <property type="project" value="UniProtKB-SubCell"/>
</dbReference>
<feature type="domain" description="KH type-2" evidence="9">
    <location>
        <begin position="203"/>
        <end position="280"/>
    </location>
</feature>
<dbReference type="GO" id="GO:0003924">
    <property type="term" value="F:GTPase activity"/>
    <property type="evidence" value="ECO:0007669"/>
    <property type="project" value="UniProtKB-UniRule"/>
</dbReference>
<dbReference type="SUPFAM" id="SSF54814">
    <property type="entry name" value="Prokaryotic type KH domain (KH-domain type II)"/>
    <property type="match status" value="1"/>
</dbReference>
<evidence type="ECO:0000259" key="10">
    <source>
        <dbReference type="PROSITE" id="PS51713"/>
    </source>
</evidence>
<evidence type="ECO:0000313" key="12">
    <source>
        <dbReference type="Proteomes" id="UP000267246"/>
    </source>
</evidence>
<dbReference type="InterPro" id="IPR030388">
    <property type="entry name" value="G_ERA_dom"/>
</dbReference>
<dbReference type="RefSeq" id="WP_121940901.1">
    <property type="nucleotide sequence ID" value="NZ_CP137846.1"/>
</dbReference>
<feature type="region of interest" description="G2" evidence="7">
    <location>
        <begin position="37"/>
        <end position="41"/>
    </location>
</feature>
<feature type="binding site" evidence="6">
    <location>
        <begin position="58"/>
        <end position="62"/>
    </location>
    <ligand>
        <name>GTP</name>
        <dbReference type="ChEBI" id="CHEBI:37565"/>
    </ligand>
</feature>
<keyword evidence="4 6" id="KW-0694">RNA-binding</keyword>
<dbReference type="PROSITE" id="PS50823">
    <property type="entry name" value="KH_TYPE_2"/>
    <property type="match status" value="1"/>
</dbReference>
<comment type="subcellular location">
    <subcellularLocation>
        <location evidence="6">Cytoplasm</location>
    </subcellularLocation>
    <subcellularLocation>
        <location evidence="6">Cell membrane</location>
        <topology evidence="6">Peripheral membrane protein</topology>
    </subcellularLocation>
</comment>
<dbReference type="Proteomes" id="UP000267246">
    <property type="component" value="Unassembled WGS sequence"/>
</dbReference>
<evidence type="ECO:0000256" key="8">
    <source>
        <dbReference type="RuleBase" id="RU003761"/>
    </source>
</evidence>
<dbReference type="Gene3D" id="3.40.50.300">
    <property type="entry name" value="P-loop containing nucleotide triphosphate hydrolases"/>
    <property type="match status" value="1"/>
</dbReference>
<dbReference type="NCBIfam" id="TIGR00436">
    <property type="entry name" value="era"/>
    <property type="match status" value="1"/>
</dbReference>
<dbReference type="GO" id="GO:0043024">
    <property type="term" value="F:ribosomal small subunit binding"/>
    <property type="evidence" value="ECO:0007669"/>
    <property type="project" value="TreeGrafter"/>
</dbReference>
<dbReference type="InterPro" id="IPR027417">
    <property type="entry name" value="P-loop_NTPase"/>
</dbReference>
<dbReference type="Pfam" id="PF07650">
    <property type="entry name" value="KH_2"/>
    <property type="match status" value="1"/>
</dbReference>
<dbReference type="GO" id="GO:0005525">
    <property type="term" value="F:GTP binding"/>
    <property type="evidence" value="ECO:0007669"/>
    <property type="project" value="UniProtKB-UniRule"/>
</dbReference>
<organism evidence="11 12">
    <name type="scientific">Metamycoplasma subdolum</name>
    <dbReference type="NCBI Taxonomy" id="92407"/>
    <lineage>
        <taxon>Bacteria</taxon>
        <taxon>Bacillati</taxon>
        <taxon>Mycoplasmatota</taxon>
        <taxon>Mycoplasmoidales</taxon>
        <taxon>Metamycoplasmataceae</taxon>
        <taxon>Metamycoplasma</taxon>
    </lineage>
</organism>
<comment type="similarity">
    <text evidence="1 6 7 8">Belongs to the TRAFAC class TrmE-Era-EngA-EngB-Septin-like GTPase superfamily. Era GTPase family.</text>
</comment>
<feature type="region of interest" description="G1" evidence="7">
    <location>
        <begin position="11"/>
        <end position="18"/>
    </location>
</feature>
<dbReference type="CDD" id="cd04163">
    <property type="entry name" value="Era"/>
    <property type="match status" value="1"/>
</dbReference>
<keyword evidence="3 6" id="KW-0547">Nucleotide-binding</keyword>
<reference evidence="11 12" key="1">
    <citation type="submission" date="2018-10" db="EMBL/GenBank/DDBJ databases">
        <title>Genomic Encyclopedia of Archaeal and Bacterial Type Strains, Phase II (KMG-II): from individual species to whole genera.</title>
        <authorList>
            <person name="Goeker M."/>
        </authorList>
    </citation>
    <scope>NUCLEOTIDE SEQUENCE [LARGE SCALE GENOMIC DNA]</scope>
    <source>
        <strain evidence="11 12">ATCC 29870</strain>
    </source>
</reference>
<dbReference type="InterPro" id="IPR005662">
    <property type="entry name" value="GTPase_Era-like"/>
</dbReference>
<feature type="region of interest" description="G3" evidence="7">
    <location>
        <begin position="58"/>
        <end position="61"/>
    </location>
</feature>
<dbReference type="HAMAP" id="MF_00367">
    <property type="entry name" value="GTPase_Era"/>
    <property type="match status" value="1"/>
</dbReference>
<evidence type="ECO:0000256" key="3">
    <source>
        <dbReference type="ARBA" id="ARBA00022741"/>
    </source>
</evidence>
<dbReference type="Gene3D" id="3.30.300.20">
    <property type="match status" value="1"/>
</dbReference>
<evidence type="ECO:0000256" key="1">
    <source>
        <dbReference type="ARBA" id="ARBA00007921"/>
    </source>
</evidence>
<dbReference type="SUPFAM" id="SSF52540">
    <property type="entry name" value="P-loop containing nucleoside triphosphate hydrolases"/>
    <property type="match status" value="1"/>
</dbReference>
<evidence type="ECO:0000256" key="2">
    <source>
        <dbReference type="ARBA" id="ARBA00020484"/>
    </source>
</evidence>
<keyword evidence="6" id="KW-0699">rRNA-binding</keyword>
<dbReference type="CDD" id="cd22534">
    <property type="entry name" value="KH-II_Era"/>
    <property type="match status" value="1"/>
</dbReference>
<keyword evidence="6" id="KW-1003">Cell membrane</keyword>
<dbReference type="GO" id="GO:0005829">
    <property type="term" value="C:cytosol"/>
    <property type="evidence" value="ECO:0007669"/>
    <property type="project" value="TreeGrafter"/>
</dbReference>
<evidence type="ECO:0000313" key="11">
    <source>
        <dbReference type="EMBL" id="RMA77587.1"/>
    </source>
</evidence>
<comment type="subunit">
    <text evidence="6">Monomer.</text>
</comment>
<name>A0A3L9ZYZ2_9BACT</name>
<dbReference type="InterPro" id="IPR006073">
    <property type="entry name" value="GTP-bd"/>
</dbReference>
<keyword evidence="12" id="KW-1185">Reference proteome</keyword>
<feature type="region of interest" description="G5" evidence="7">
    <location>
        <begin position="149"/>
        <end position="151"/>
    </location>
</feature>
<dbReference type="InterPro" id="IPR005225">
    <property type="entry name" value="Small_GTP-bd"/>
</dbReference>
<dbReference type="Pfam" id="PF01926">
    <property type="entry name" value="MMR_HSR1"/>
    <property type="match status" value="1"/>
</dbReference>
<feature type="binding site" evidence="6">
    <location>
        <begin position="121"/>
        <end position="124"/>
    </location>
    <ligand>
        <name>GTP</name>
        <dbReference type="ChEBI" id="CHEBI:37565"/>
    </ligand>
</feature>